<dbReference type="AlphaFoldDB" id="A0A094W8J1"/>
<dbReference type="InterPro" id="IPR007499">
    <property type="entry name" value="ERF_bacteria_virus"/>
</dbReference>
<evidence type="ECO:0000313" key="3">
    <source>
        <dbReference type="Proteomes" id="UP000029452"/>
    </source>
</evidence>
<proteinExistence type="predicted"/>
<dbReference type="Pfam" id="PF04404">
    <property type="entry name" value="ERF"/>
    <property type="match status" value="1"/>
</dbReference>
<feature type="region of interest" description="Disordered" evidence="1">
    <location>
        <begin position="187"/>
        <end position="232"/>
    </location>
</feature>
<evidence type="ECO:0000313" key="2">
    <source>
        <dbReference type="EMBL" id="KGA93853.1"/>
    </source>
</evidence>
<protein>
    <submittedName>
        <fullName evidence="2">Phage related protein</fullName>
    </submittedName>
</protein>
<dbReference type="RefSeq" id="WP_036082514.1">
    <property type="nucleotide sequence ID" value="NZ_JPGK01000005.1"/>
</dbReference>
<comment type="caution">
    <text evidence="2">The sequence shown here is derived from an EMBL/GenBank/DDBJ whole genome shotgun (WGS) entry which is preliminary data.</text>
</comment>
<gene>
    <name evidence="2" type="ORF">LptCag_1563</name>
</gene>
<accession>A0A094W8J1</accession>
<feature type="compositionally biased region" description="Basic and acidic residues" evidence="1">
    <location>
        <begin position="214"/>
        <end position="232"/>
    </location>
</feature>
<dbReference type="EMBL" id="JPGK01000005">
    <property type="protein sequence ID" value="KGA93853.1"/>
    <property type="molecule type" value="Genomic_DNA"/>
</dbReference>
<sequence length="378" mass="41929">MQAEQSINVVGDVSVQAGRDPGFLDSLLQNLFLSDAKIELIERVIQLREEFIRSEREKKVAFDKALSACQAEIPAIHKNRTVSYKTRDGKDLSYSYATKDAILDVVRPIMGKHSLAFTYDVLPSRDKPNVLVVTGKLRHVDGHEEVSSFECFTNSFEMRNPAQSLASIETFASRYVFNRMLNISTGEDTDANIDDGKTSIGDRKSSSSSQDSGSIDKESHSSPKKGSDKKAEDLKRFEEFSGVLDLAIKKKDSLLLETAIPIGASISSPDLKVKARALMHKAKSAIQRPSDNQVAEPKAETDPSPAAPTEDRLLSDSERSAWRGRIWNAINSAYAKEDRDLAVKTVLANLGVKDFRELHLSHVEKLQFIETDLTQGSR</sequence>
<feature type="region of interest" description="Disordered" evidence="1">
    <location>
        <begin position="282"/>
        <end position="316"/>
    </location>
</feature>
<organism evidence="2 3">
    <name type="scientific">Leptospirillum ferriphilum</name>
    <dbReference type="NCBI Taxonomy" id="178606"/>
    <lineage>
        <taxon>Bacteria</taxon>
        <taxon>Pseudomonadati</taxon>
        <taxon>Nitrospirota</taxon>
        <taxon>Nitrospiria</taxon>
        <taxon>Nitrospirales</taxon>
        <taxon>Nitrospiraceae</taxon>
        <taxon>Leptospirillum</taxon>
    </lineage>
</organism>
<evidence type="ECO:0000256" key="1">
    <source>
        <dbReference type="SAM" id="MobiDB-lite"/>
    </source>
</evidence>
<name>A0A094W8J1_9BACT</name>
<feature type="compositionally biased region" description="Basic and acidic residues" evidence="1">
    <location>
        <begin position="194"/>
        <end position="205"/>
    </location>
</feature>
<dbReference type="Proteomes" id="UP000029452">
    <property type="component" value="Unassembled WGS sequence"/>
</dbReference>
<reference evidence="2 3" key="1">
    <citation type="submission" date="2014-06" db="EMBL/GenBank/DDBJ databases">
        <title>Draft genome sequence of iron oxidizing acidophile Leptospirillum ferriphilum DSM14647.</title>
        <authorList>
            <person name="Cardenas J.P."/>
            <person name="Lazcano M."/>
            <person name="Ossandon F.J."/>
            <person name="Corbett M."/>
            <person name="Holmes D.S."/>
            <person name="Watkin E."/>
        </authorList>
    </citation>
    <scope>NUCLEOTIDE SEQUENCE [LARGE SCALE GENOMIC DNA]</scope>
    <source>
        <strain evidence="2 3">DSM 14647</strain>
    </source>
</reference>
<dbReference type="PATRIC" id="fig|178606.4.peg.1569"/>